<reference evidence="1" key="1">
    <citation type="submission" date="2020-05" db="EMBL/GenBank/DDBJ databases">
        <title>Mycena genomes resolve the evolution of fungal bioluminescence.</title>
        <authorList>
            <person name="Tsai I.J."/>
        </authorList>
    </citation>
    <scope>NUCLEOTIDE SEQUENCE</scope>
    <source>
        <strain evidence="1">110903Hualien_Pintung</strain>
    </source>
</reference>
<keyword evidence="2" id="KW-1185">Reference proteome</keyword>
<dbReference type="Proteomes" id="UP000613580">
    <property type="component" value="Unassembled WGS sequence"/>
</dbReference>
<dbReference type="OrthoDB" id="2269034at2759"/>
<accession>A0A8H6WKX1</accession>
<protein>
    <recommendedName>
        <fullName evidence="3">F-box domain-containing protein</fullName>
    </recommendedName>
</protein>
<dbReference type="EMBL" id="JACAZE010000002">
    <property type="protein sequence ID" value="KAF7321182.1"/>
    <property type="molecule type" value="Genomic_DNA"/>
</dbReference>
<gene>
    <name evidence="1" type="ORF">HMN09_00206600</name>
</gene>
<evidence type="ECO:0000313" key="1">
    <source>
        <dbReference type="EMBL" id="KAF7321182.1"/>
    </source>
</evidence>
<comment type="caution">
    <text evidence="1">The sequence shown here is derived from an EMBL/GenBank/DDBJ whole genome shotgun (WGS) entry which is preliminary data.</text>
</comment>
<name>A0A8H6WKX1_MYCCL</name>
<evidence type="ECO:0008006" key="3">
    <source>
        <dbReference type="Google" id="ProtNLM"/>
    </source>
</evidence>
<evidence type="ECO:0000313" key="2">
    <source>
        <dbReference type="Proteomes" id="UP000613580"/>
    </source>
</evidence>
<proteinExistence type="predicted"/>
<sequence>MLSDPATRLPPEIVAIIFEHCLPPAPQKPAPDRAPLLVAQIDHRWRSIALSFPSLWSRSSFSESLVGSQALLSLWMERSGQRPLVLRISARSAALATKYLAEIIPHAHRWRDIYIELPSASLRLVEDVPLKTPFPVLEHLAVFALWDGTVYSEQASRLDLSRAPKLRSLALYAPVLNPLARPFGQLSALRLDWLDNMHSAIAMLELCPRLELFGCLAYRSRTDPMSVSVHTHSLLAHLCVDPKTFAYLTLPVLSRVKLDLPFAPRDMGPTTDLLRGLVQRSQCTLHSLWLQVNSRVQRHQLQDLLFENPIRHLRLDFPNIIALQILMPIFELERVTPALEHLEIWNEDGWEFGPVLEPVSTRLKHGTLKSLKLHLTPETSWITTSKLSDQDLQQLRALGDLGLSVLLTAGGRYDPDHFSTLLNTTTSAESAWWSADHDL</sequence>
<organism evidence="1 2">
    <name type="scientific">Mycena chlorophos</name>
    <name type="common">Agaric fungus</name>
    <name type="synonym">Agaricus chlorophos</name>
    <dbReference type="NCBI Taxonomy" id="658473"/>
    <lineage>
        <taxon>Eukaryota</taxon>
        <taxon>Fungi</taxon>
        <taxon>Dikarya</taxon>
        <taxon>Basidiomycota</taxon>
        <taxon>Agaricomycotina</taxon>
        <taxon>Agaricomycetes</taxon>
        <taxon>Agaricomycetidae</taxon>
        <taxon>Agaricales</taxon>
        <taxon>Marasmiineae</taxon>
        <taxon>Mycenaceae</taxon>
        <taxon>Mycena</taxon>
    </lineage>
</organism>
<dbReference type="AlphaFoldDB" id="A0A8H6WKX1"/>